<evidence type="ECO:0000313" key="2">
    <source>
        <dbReference type="EMBL" id="CAH8335178.1"/>
    </source>
</evidence>
<evidence type="ECO:0000256" key="1">
    <source>
        <dbReference type="SAM" id="MobiDB-lite"/>
    </source>
</evidence>
<gene>
    <name evidence="2" type="ORF">ERUC_LOCUS13489</name>
</gene>
<organism evidence="2 3">
    <name type="scientific">Eruca vesicaria subsp. sativa</name>
    <name type="common">Garden rocket</name>
    <name type="synonym">Eruca sativa</name>
    <dbReference type="NCBI Taxonomy" id="29727"/>
    <lineage>
        <taxon>Eukaryota</taxon>
        <taxon>Viridiplantae</taxon>
        <taxon>Streptophyta</taxon>
        <taxon>Embryophyta</taxon>
        <taxon>Tracheophyta</taxon>
        <taxon>Spermatophyta</taxon>
        <taxon>Magnoliopsida</taxon>
        <taxon>eudicotyledons</taxon>
        <taxon>Gunneridae</taxon>
        <taxon>Pentapetalae</taxon>
        <taxon>rosids</taxon>
        <taxon>malvids</taxon>
        <taxon>Brassicales</taxon>
        <taxon>Brassicaceae</taxon>
        <taxon>Brassiceae</taxon>
        <taxon>Eruca</taxon>
    </lineage>
</organism>
<reference evidence="2 3" key="1">
    <citation type="submission" date="2022-03" db="EMBL/GenBank/DDBJ databases">
        <authorList>
            <person name="Macdonald S."/>
            <person name="Ahmed S."/>
            <person name="Newling K."/>
        </authorList>
    </citation>
    <scope>NUCLEOTIDE SEQUENCE [LARGE SCALE GENOMIC DNA]</scope>
</reference>
<feature type="region of interest" description="Disordered" evidence="1">
    <location>
        <begin position="13"/>
        <end position="45"/>
    </location>
</feature>
<sequence>MASVVVMLNASSFTLPRPSEPGFHSGDGESSTPRDNHTSSVASLNSVTITELDPRELVCNYIAL</sequence>
<name>A0ABC8JV03_ERUVS</name>
<accession>A0ABC8JV03</accession>
<dbReference type="Proteomes" id="UP001642260">
    <property type="component" value="Unassembled WGS sequence"/>
</dbReference>
<keyword evidence="3" id="KW-1185">Reference proteome</keyword>
<proteinExistence type="predicted"/>
<protein>
    <submittedName>
        <fullName evidence="2">Uncharacterized protein</fullName>
    </submittedName>
</protein>
<dbReference type="AlphaFoldDB" id="A0ABC8JV03"/>
<dbReference type="EMBL" id="CAKOAT010127376">
    <property type="protein sequence ID" value="CAH8335178.1"/>
    <property type="molecule type" value="Genomic_DNA"/>
</dbReference>
<comment type="caution">
    <text evidence="2">The sequence shown here is derived from an EMBL/GenBank/DDBJ whole genome shotgun (WGS) entry which is preliminary data.</text>
</comment>
<evidence type="ECO:0000313" key="3">
    <source>
        <dbReference type="Proteomes" id="UP001642260"/>
    </source>
</evidence>